<dbReference type="Gene3D" id="3.40.1360.10">
    <property type="match status" value="1"/>
</dbReference>
<dbReference type="NCBIfam" id="TIGR00615">
    <property type="entry name" value="recR"/>
    <property type="match status" value="1"/>
</dbReference>
<dbReference type="Pfam" id="PF21175">
    <property type="entry name" value="RecR_C"/>
    <property type="match status" value="1"/>
</dbReference>
<keyword evidence="6 7" id="KW-0234">DNA repair</keyword>
<dbReference type="HAMAP" id="MF_00017">
    <property type="entry name" value="RecR"/>
    <property type="match status" value="1"/>
</dbReference>
<dbReference type="EMBL" id="FQZU01000006">
    <property type="protein sequence ID" value="SHJ32709.1"/>
    <property type="molecule type" value="Genomic_DNA"/>
</dbReference>
<dbReference type="OrthoDB" id="9802672at2"/>
<dbReference type="GO" id="GO:0006281">
    <property type="term" value="P:DNA repair"/>
    <property type="evidence" value="ECO:0007669"/>
    <property type="project" value="UniProtKB-UniRule"/>
</dbReference>
<evidence type="ECO:0000256" key="5">
    <source>
        <dbReference type="ARBA" id="ARBA00023172"/>
    </source>
</evidence>
<evidence type="ECO:0000313" key="10">
    <source>
        <dbReference type="Proteomes" id="UP000183994"/>
    </source>
</evidence>
<dbReference type="CDD" id="cd01025">
    <property type="entry name" value="TOPRIM_recR"/>
    <property type="match status" value="1"/>
</dbReference>
<dbReference type="InterPro" id="IPR034137">
    <property type="entry name" value="TOPRIM_RecR"/>
</dbReference>
<dbReference type="Proteomes" id="UP000183994">
    <property type="component" value="Unassembled WGS sequence"/>
</dbReference>
<dbReference type="InterPro" id="IPR023627">
    <property type="entry name" value="Rcmb_RecR"/>
</dbReference>
<keyword evidence="4 7" id="KW-0862">Zinc</keyword>
<keyword evidence="1 7" id="KW-0479">Metal-binding</keyword>
<dbReference type="STRING" id="1121393.SAMN02745216_01447"/>
<dbReference type="PROSITE" id="PS01300">
    <property type="entry name" value="RECR"/>
    <property type="match status" value="1"/>
</dbReference>
<dbReference type="InterPro" id="IPR006171">
    <property type="entry name" value="TOPRIM_dom"/>
</dbReference>
<accession>A0A1M6IE54</accession>
<evidence type="ECO:0000259" key="8">
    <source>
        <dbReference type="PROSITE" id="PS50880"/>
    </source>
</evidence>
<dbReference type="SMART" id="SM00493">
    <property type="entry name" value="TOPRIM"/>
    <property type="match status" value="1"/>
</dbReference>
<protein>
    <recommendedName>
        <fullName evidence="7">Recombination protein RecR</fullName>
    </recommendedName>
</protein>
<dbReference type="GO" id="GO:0008270">
    <property type="term" value="F:zinc ion binding"/>
    <property type="evidence" value="ECO:0007669"/>
    <property type="project" value="UniProtKB-KW"/>
</dbReference>
<evidence type="ECO:0000256" key="1">
    <source>
        <dbReference type="ARBA" id="ARBA00022723"/>
    </source>
</evidence>
<dbReference type="PANTHER" id="PTHR30446">
    <property type="entry name" value="RECOMBINATION PROTEIN RECR"/>
    <property type="match status" value="1"/>
</dbReference>
<dbReference type="Gene3D" id="6.10.250.240">
    <property type="match status" value="1"/>
</dbReference>
<dbReference type="InterPro" id="IPR003583">
    <property type="entry name" value="Hlx-hairpin-Hlx_DNA-bd_motif"/>
</dbReference>
<dbReference type="Pfam" id="PF13662">
    <property type="entry name" value="Toprim_4"/>
    <property type="match status" value="1"/>
</dbReference>
<reference evidence="10" key="1">
    <citation type="submission" date="2016-11" db="EMBL/GenBank/DDBJ databases">
        <authorList>
            <person name="Varghese N."/>
            <person name="Submissions S."/>
        </authorList>
    </citation>
    <scope>NUCLEOTIDE SEQUENCE [LARGE SCALE GENOMIC DNA]</scope>
    <source>
        <strain evidence="10">DSM 16219</strain>
    </source>
</reference>
<dbReference type="Gene3D" id="1.10.8.420">
    <property type="entry name" value="RecR Domain 1"/>
    <property type="match status" value="1"/>
</dbReference>
<dbReference type="AlphaFoldDB" id="A0A1M6IE54"/>
<comment type="similarity">
    <text evidence="7">Belongs to the RecR family.</text>
</comment>
<name>A0A1M6IE54_9BACT</name>
<evidence type="ECO:0000313" key="9">
    <source>
        <dbReference type="EMBL" id="SHJ32709.1"/>
    </source>
</evidence>
<sequence>MSFYPPSLVNLIKQLSKLPGIGEKTAERLALHILRGSVKDAQALAESISEAKETVRLCSVCYGLADSDPCHICRDATRDQDVVCVVEQGTDMVALEKSGAFKGRYHVLQGCLSPMNGVGPDNLRIRELVERLKKGKIKEVVVATGTSVEGESTANYLRQVLEGSGVKVTRIASGVPIGGDLKYTDALTLKRALDSRHCL</sequence>
<gene>
    <name evidence="7" type="primary">recR</name>
    <name evidence="9" type="ORF">SAMN02745216_01447</name>
</gene>
<evidence type="ECO:0000256" key="6">
    <source>
        <dbReference type="ARBA" id="ARBA00023204"/>
    </source>
</evidence>
<dbReference type="SMART" id="SM00278">
    <property type="entry name" value="HhH1"/>
    <property type="match status" value="1"/>
</dbReference>
<dbReference type="GO" id="GO:0006310">
    <property type="term" value="P:DNA recombination"/>
    <property type="evidence" value="ECO:0007669"/>
    <property type="project" value="UniProtKB-UniRule"/>
</dbReference>
<dbReference type="PANTHER" id="PTHR30446:SF0">
    <property type="entry name" value="RECOMBINATION PROTEIN RECR"/>
    <property type="match status" value="1"/>
</dbReference>
<dbReference type="Pfam" id="PF21176">
    <property type="entry name" value="RecR_HhH"/>
    <property type="match status" value="1"/>
</dbReference>
<comment type="function">
    <text evidence="7">May play a role in DNA repair. It seems to be involved in an RecBC-independent recombinational process of DNA repair. It may act with RecF and RecO.</text>
</comment>
<dbReference type="RefSeq" id="WP_073474461.1">
    <property type="nucleotide sequence ID" value="NZ_FQZU01000006.1"/>
</dbReference>
<organism evidence="9 10">
    <name type="scientific">Desulfatibacillum alkenivorans DSM 16219</name>
    <dbReference type="NCBI Taxonomy" id="1121393"/>
    <lineage>
        <taxon>Bacteria</taxon>
        <taxon>Pseudomonadati</taxon>
        <taxon>Thermodesulfobacteriota</taxon>
        <taxon>Desulfobacteria</taxon>
        <taxon>Desulfobacterales</taxon>
        <taxon>Desulfatibacillaceae</taxon>
        <taxon>Desulfatibacillum</taxon>
    </lineage>
</organism>
<dbReference type="SUPFAM" id="SSF111304">
    <property type="entry name" value="Recombination protein RecR"/>
    <property type="match status" value="1"/>
</dbReference>
<keyword evidence="2 7" id="KW-0227">DNA damage</keyword>
<keyword evidence="10" id="KW-1185">Reference proteome</keyword>
<dbReference type="Gene3D" id="3.30.60.80">
    <property type="match status" value="1"/>
</dbReference>
<feature type="zinc finger region" description="C4-type" evidence="7">
    <location>
        <begin position="58"/>
        <end position="73"/>
    </location>
</feature>
<feature type="domain" description="Toprim" evidence="8">
    <location>
        <begin position="81"/>
        <end position="176"/>
    </location>
</feature>
<proteinExistence type="inferred from homology"/>
<dbReference type="GO" id="GO:0003677">
    <property type="term" value="F:DNA binding"/>
    <property type="evidence" value="ECO:0007669"/>
    <property type="project" value="UniProtKB-UniRule"/>
</dbReference>
<dbReference type="Pfam" id="PF02132">
    <property type="entry name" value="RecR_ZnF"/>
    <property type="match status" value="1"/>
</dbReference>
<dbReference type="InterPro" id="IPR000093">
    <property type="entry name" value="DNA_Rcmb_RecR"/>
</dbReference>
<evidence type="ECO:0000256" key="2">
    <source>
        <dbReference type="ARBA" id="ARBA00022763"/>
    </source>
</evidence>
<dbReference type="PROSITE" id="PS50880">
    <property type="entry name" value="TOPRIM"/>
    <property type="match status" value="1"/>
</dbReference>
<evidence type="ECO:0000256" key="7">
    <source>
        <dbReference type="HAMAP-Rule" id="MF_00017"/>
    </source>
</evidence>
<evidence type="ECO:0000256" key="3">
    <source>
        <dbReference type="ARBA" id="ARBA00022771"/>
    </source>
</evidence>
<dbReference type="InterPro" id="IPR015967">
    <property type="entry name" value="Rcmb_RecR_Znf"/>
</dbReference>
<keyword evidence="5 7" id="KW-0233">DNA recombination</keyword>
<evidence type="ECO:0000256" key="4">
    <source>
        <dbReference type="ARBA" id="ARBA00022833"/>
    </source>
</evidence>
<keyword evidence="3 7" id="KW-0863">Zinc-finger</keyword>